<dbReference type="GO" id="GO:0008270">
    <property type="term" value="F:zinc ion binding"/>
    <property type="evidence" value="ECO:0007669"/>
    <property type="project" value="UniProtKB-KW"/>
</dbReference>
<evidence type="ECO:0000256" key="2">
    <source>
        <dbReference type="ARBA" id="ARBA00022771"/>
    </source>
</evidence>
<dbReference type="PANTHER" id="PTHR48456">
    <property type="match status" value="1"/>
</dbReference>
<feature type="region of interest" description="Disordered" evidence="4">
    <location>
        <begin position="1"/>
        <end position="78"/>
    </location>
</feature>
<dbReference type="InterPro" id="IPR011011">
    <property type="entry name" value="Znf_FYVE_PHD"/>
</dbReference>
<feature type="domain" description="PHD-type" evidence="5">
    <location>
        <begin position="579"/>
        <end position="617"/>
    </location>
</feature>
<sequence>MTEELEASASRRSKELSTEDSANEEARQSVEEPVPALAGSVRVQPKITKRNKKATANDDDFNTSSKEDSDAEETRINDEEQVPLIMEVYEPLMEFICGWGKIVRKYNSKTTNHYKNWPFPRSSVASQRKASQAEVASSMEHVLITLRKKIFDEWNDDQGSYSPTMEKLLLKESTNLAKSRKRKKSAKSGSIPDGHVQCCGTTGFKCKDGHHKGVKCAYIATQHRELYQGLTHHAYNLEWDKPSVQRKIENLNWQVDDEHGIAEALQSSKFKRIRPYEINDGLVCSFCDRRVHKLEKSDPPTCKLCTNRIITTYRDISDREKFNYPLHDYESVRSERTLVFLCARKSNDHSKVDSTHFDKLYEAVKRSESKAGHFGDGNRPGFPKEMLIVGKFASSSTARAPLSAMNMPTLQQADDVATLNLLPDFIVNAYRPGDIILIAMSQPTMICIGHQDLEVFISELFERGIPEDSVFFFCRGLKSENSKTVNYPTNVLAADVRNAIRDNMPRYGMRPAVSAFLYASTKVAVSQRVNRAEQGRFANVEEDHTTPSQVSLKGRRDVEEESLICDFPGCLSSVIGSRLAVQCGMCCNWFHADCIDLTSSTAEKFNAADMEWLCQPCATPAKLGQRYLLENRLELAVEFCNSINDHTIFLDIISKGMNIFW</sequence>
<dbReference type="AlphaFoldDB" id="E9GVX5"/>
<name>E9GVX5_DAPPU</name>
<dbReference type="Pfam" id="PF00628">
    <property type="entry name" value="PHD"/>
    <property type="match status" value="1"/>
</dbReference>
<dbReference type="STRING" id="6669.E9GVX5"/>
<organism evidence="6 7">
    <name type="scientific">Daphnia pulex</name>
    <name type="common">Water flea</name>
    <dbReference type="NCBI Taxonomy" id="6669"/>
    <lineage>
        <taxon>Eukaryota</taxon>
        <taxon>Metazoa</taxon>
        <taxon>Ecdysozoa</taxon>
        <taxon>Arthropoda</taxon>
        <taxon>Crustacea</taxon>
        <taxon>Branchiopoda</taxon>
        <taxon>Diplostraca</taxon>
        <taxon>Cladocera</taxon>
        <taxon>Anomopoda</taxon>
        <taxon>Daphniidae</taxon>
        <taxon>Daphnia</taxon>
    </lineage>
</organism>
<keyword evidence="2" id="KW-0863">Zinc-finger</keyword>
<dbReference type="OrthoDB" id="6403665at2759"/>
<dbReference type="HOGENOM" id="CLU_027235_0_0_1"/>
<dbReference type="SUPFAM" id="SSF57903">
    <property type="entry name" value="FYVE/PHD zinc finger"/>
    <property type="match status" value="1"/>
</dbReference>
<evidence type="ECO:0000313" key="7">
    <source>
        <dbReference type="Proteomes" id="UP000000305"/>
    </source>
</evidence>
<feature type="compositionally biased region" description="Basic and acidic residues" evidence="4">
    <location>
        <begin position="65"/>
        <end position="78"/>
    </location>
</feature>
<evidence type="ECO:0000256" key="3">
    <source>
        <dbReference type="ARBA" id="ARBA00022833"/>
    </source>
</evidence>
<evidence type="ECO:0000313" key="6">
    <source>
        <dbReference type="EMBL" id="EFX76373.1"/>
    </source>
</evidence>
<dbReference type="EMBL" id="GL732569">
    <property type="protein sequence ID" value="EFX76373.1"/>
    <property type="molecule type" value="Genomic_DNA"/>
</dbReference>
<keyword evidence="7" id="KW-1185">Reference proteome</keyword>
<dbReference type="PANTHER" id="PTHR48456:SF1">
    <property type="match status" value="1"/>
</dbReference>
<evidence type="ECO:0000256" key="4">
    <source>
        <dbReference type="SAM" id="MobiDB-lite"/>
    </source>
</evidence>
<evidence type="ECO:0000259" key="5">
    <source>
        <dbReference type="Pfam" id="PF00628"/>
    </source>
</evidence>
<dbReference type="Proteomes" id="UP000000305">
    <property type="component" value="Unassembled WGS sequence"/>
</dbReference>
<keyword evidence="3" id="KW-0862">Zinc</keyword>
<proteinExistence type="predicted"/>
<dbReference type="InterPro" id="IPR013083">
    <property type="entry name" value="Znf_RING/FYVE/PHD"/>
</dbReference>
<dbReference type="InterPro" id="IPR019787">
    <property type="entry name" value="Znf_PHD-finger"/>
</dbReference>
<dbReference type="Gene3D" id="3.30.40.10">
    <property type="entry name" value="Zinc/RING finger domain, C3HC4 (zinc finger)"/>
    <property type="match status" value="1"/>
</dbReference>
<keyword evidence="1" id="KW-0479">Metal-binding</keyword>
<dbReference type="KEGG" id="dpx:DAPPUDRAFT_322425"/>
<evidence type="ECO:0000256" key="1">
    <source>
        <dbReference type="ARBA" id="ARBA00022723"/>
    </source>
</evidence>
<dbReference type="PhylomeDB" id="E9GVX5"/>
<gene>
    <name evidence="6" type="ORF">DAPPUDRAFT_322425</name>
</gene>
<accession>E9GVX5</accession>
<dbReference type="InParanoid" id="E9GVX5"/>
<reference evidence="6 7" key="1">
    <citation type="journal article" date="2011" name="Science">
        <title>The ecoresponsive genome of Daphnia pulex.</title>
        <authorList>
            <person name="Colbourne J.K."/>
            <person name="Pfrender M.E."/>
            <person name="Gilbert D."/>
            <person name="Thomas W.K."/>
            <person name="Tucker A."/>
            <person name="Oakley T.H."/>
            <person name="Tokishita S."/>
            <person name="Aerts A."/>
            <person name="Arnold G.J."/>
            <person name="Basu M.K."/>
            <person name="Bauer D.J."/>
            <person name="Caceres C.E."/>
            <person name="Carmel L."/>
            <person name="Casola C."/>
            <person name="Choi J.H."/>
            <person name="Detter J.C."/>
            <person name="Dong Q."/>
            <person name="Dusheyko S."/>
            <person name="Eads B.D."/>
            <person name="Frohlich T."/>
            <person name="Geiler-Samerotte K.A."/>
            <person name="Gerlach D."/>
            <person name="Hatcher P."/>
            <person name="Jogdeo S."/>
            <person name="Krijgsveld J."/>
            <person name="Kriventseva E.V."/>
            <person name="Kultz D."/>
            <person name="Laforsch C."/>
            <person name="Lindquist E."/>
            <person name="Lopez J."/>
            <person name="Manak J.R."/>
            <person name="Muller J."/>
            <person name="Pangilinan J."/>
            <person name="Patwardhan R.P."/>
            <person name="Pitluck S."/>
            <person name="Pritham E.J."/>
            <person name="Rechtsteiner A."/>
            <person name="Rho M."/>
            <person name="Rogozin I.B."/>
            <person name="Sakarya O."/>
            <person name="Salamov A."/>
            <person name="Schaack S."/>
            <person name="Shapiro H."/>
            <person name="Shiga Y."/>
            <person name="Skalitzky C."/>
            <person name="Smith Z."/>
            <person name="Souvorov A."/>
            <person name="Sung W."/>
            <person name="Tang Z."/>
            <person name="Tsuchiya D."/>
            <person name="Tu H."/>
            <person name="Vos H."/>
            <person name="Wang M."/>
            <person name="Wolf Y.I."/>
            <person name="Yamagata H."/>
            <person name="Yamada T."/>
            <person name="Ye Y."/>
            <person name="Shaw J.R."/>
            <person name="Andrews J."/>
            <person name="Crease T.J."/>
            <person name="Tang H."/>
            <person name="Lucas S.M."/>
            <person name="Robertson H.M."/>
            <person name="Bork P."/>
            <person name="Koonin E.V."/>
            <person name="Zdobnov E.M."/>
            <person name="Grigoriev I.V."/>
            <person name="Lynch M."/>
            <person name="Boore J.L."/>
        </authorList>
    </citation>
    <scope>NUCLEOTIDE SEQUENCE [LARGE SCALE GENOMIC DNA]</scope>
</reference>
<protein>
    <recommendedName>
        <fullName evidence="5">PHD-type domain-containing protein</fullName>
    </recommendedName>
</protein>